<gene>
    <name evidence="1" type="ORF">SPARVUS_LOCUS11496351</name>
</gene>
<organism evidence="1 2">
    <name type="scientific">Staurois parvus</name>
    <dbReference type="NCBI Taxonomy" id="386267"/>
    <lineage>
        <taxon>Eukaryota</taxon>
        <taxon>Metazoa</taxon>
        <taxon>Chordata</taxon>
        <taxon>Craniata</taxon>
        <taxon>Vertebrata</taxon>
        <taxon>Euteleostomi</taxon>
        <taxon>Amphibia</taxon>
        <taxon>Batrachia</taxon>
        <taxon>Anura</taxon>
        <taxon>Neobatrachia</taxon>
        <taxon>Ranoidea</taxon>
        <taxon>Ranidae</taxon>
        <taxon>Staurois</taxon>
    </lineage>
</organism>
<reference evidence="1" key="1">
    <citation type="submission" date="2023-05" db="EMBL/GenBank/DDBJ databases">
        <authorList>
            <person name="Stuckert A."/>
        </authorList>
    </citation>
    <scope>NUCLEOTIDE SEQUENCE</scope>
</reference>
<feature type="non-terminal residue" evidence="1">
    <location>
        <position position="93"/>
    </location>
</feature>
<evidence type="ECO:0000313" key="1">
    <source>
        <dbReference type="EMBL" id="CAI9593149.1"/>
    </source>
</evidence>
<keyword evidence="2" id="KW-1185">Reference proteome</keyword>
<dbReference type="PANTHER" id="PTHR46114:SF1">
    <property type="entry name" value="ZAD DOMAIN-CONTAINING PROTEIN"/>
    <property type="match status" value="1"/>
</dbReference>
<name>A0ABN9F9C4_9NEOB</name>
<dbReference type="PANTHER" id="PTHR46114">
    <property type="entry name" value="APPLE DOMAIN-CONTAINING PROTEIN"/>
    <property type="match status" value="1"/>
</dbReference>
<comment type="caution">
    <text evidence="1">The sequence shown here is derived from an EMBL/GenBank/DDBJ whole genome shotgun (WGS) entry which is preliminary data.</text>
</comment>
<sequence length="93" mass="10844">MLKAFQALGCLMSLKVDFLQSHLDYFPENVGAASEEQGERFHQDIKEMERRYQGKWSITMMADYCWRLQRDIPDVLTSVNAPRGASQGRRIEF</sequence>
<dbReference type="EMBL" id="CATNWA010016491">
    <property type="protein sequence ID" value="CAI9593149.1"/>
    <property type="molecule type" value="Genomic_DNA"/>
</dbReference>
<accession>A0ABN9F9C4</accession>
<protein>
    <submittedName>
        <fullName evidence="1">Uncharacterized protein</fullName>
    </submittedName>
</protein>
<dbReference type="Proteomes" id="UP001162483">
    <property type="component" value="Unassembled WGS sequence"/>
</dbReference>
<evidence type="ECO:0000313" key="2">
    <source>
        <dbReference type="Proteomes" id="UP001162483"/>
    </source>
</evidence>
<proteinExistence type="predicted"/>